<proteinExistence type="predicted"/>
<evidence type="ECO:0000313" key="2">
    <source>
        <dbReference type="Proteomes" id="UP000594454"/>
    </source>
</evidence>
<protein>
    <submittedName>
        <fullName evidence="1">Uncharacterized protein</fullName>
    </submittedName>
</protein>
<keyword evidence="2" id="KW-1185">Reference proteome</keyword>
<name>A0A7R8URK3_HERIL</name>
<organism evidence="1 2">
    <name type="scientific">Hermetia illucens</name>
    <name type="common">Black soldier fly</name>
    <dbReference type="NCBI Taxonomy" id="343691"/>
    <lineage>
        <taxon>Eukaryota</taxon>
        <taxon>Metazoa</taxon>
        <taxon>Ecdysozoa</taxon>
        <taxon>Arthropoda</taxon>
        <taxon>Hexapoda</taxon>
        <taxon>Insecta</taxon>
        <taxon>Pterygota</taxon>
        <taxon>Neoptera</taxon>
        <taxon>Endopterygota</taxon>
        <taxon>Diptera</taxon>
        <taxon>Brachycera</taxon>
        <taxon>Stratiomyomorpha</taxon>
        <taxon>Stratiomyidae</taxon>
        <taxon>Hermetiinae</taxon>
        <taxon>Hermetia</taxon>
    </lineage>
</organism>
<dbReference type="InParanoid" id="A0A7R8URK3"/>
<dbReference type="InterPro" id="IPR008042">
    <property type="entry name" value="Retrotrans_Pao"/>
</dbReference>
<accession>A0A7R8URK3</accession>
<dbReference type="EMBL" id="LR899011">
    <property type="protein sequence ID" value="CAD7085701.1"/>
    <property type="molecule type" value="Genomic_DNA"/>
</dbReference>
<sequence>MDRNSTGTSLSNEIKSSRCVDFHKQGKCELHRFSEAAEKNYAAVVYMRMIHGEEIREQFMVTKTNVVPLKEPSLFRGWSYLGLRYWQIKAIDVKDIDYYGRTDSSIVHG</sequence>
<dbReference type="Pfam" id="PF05380">
    <property type="entry name" value="Peptidase_A17"/>
    <property type="match status" value="1"/>
</dbReference>
<dbReference type="AlphaFoldDB" id="A0A7R8URK3"/>
<dbReference type="Proteomes" id="UP000594454">
    <property type="component" value="Chromosome 3"/>
</dbReference>
<reference evidence="1 2" key="1">
    <citation type="submission" date="2020-11" db="EMBL/GenBank/DDBJ databases">
        <authorList>
            <person name="Wallbank WR R."/>
            <person name="Pardo Diaz C."/>
            <person name="Kozak K."/>
            <person name="Martin S."/>
            <person name="Jiggins C."/>
            <person name="Moest M."/>
            <person name="Warren A I."/>
            <person name="Generalovic N T."/>
            <person name="Byers J.R.P. K."/>
            <person name="Montejo-Kovacevich G."/>
            <person name="Yen C E."/>
        </authorList>
    </citation>
    <scope>NUCLEOTIDE SEQUENCE [LARGE SCALE GENOMIC DNA]</scope>
</reference>
<evidence type="ECO:0000313" key="1">
    <source>
        <dbReference type="EMBL" id="CAD7085701.1"/>
    </source>
</evidence>
<gene>
    <name evidence="1" type="ORF">HERILL_LOCUS8525</name>
</gene>